<feature type="chain" id="PRO_5034636414" evidence="6">
    <location>
        <begin position="22"/>
        <end position="264"/>
    </location>
</feature>
<gene>
    <name evidence="7" type="ORF">KABA2_08S05170</name>
</gene>
<dbReference type="RefSeq" id="XP_041408028.1">
    <property type="nucleotide sequence ID" value="XM_041552094.1"/>
</dbReference>
<dbReference type="PANTHER" id="PTHR28019">
    <property type="entry name" value="CELL MEMBRANE PROTEIN YLR413W-RELATED"/>
    <property type="match status" value="1"/>
</dbReference>
<feature type="transmembrane region" description="Helical" evidence="5">
    <location>
        <begin position="222"/>
        <end position="244"/>
    </location>
</feature>
<comment type="subcellular location">
    <subcellularLocation>
        <location evidence="1">Membrane</location>
        <topology evidence="1">Multi-pass membrane protein</topology>
    </subcellularLocation>
</comment>
<evidence type="ECO:0000256" key="2">
    <source>
        <dbReference type="ARBA" id="ARBA00022692"/>
    </source>
</evidence>
<feature type="transmembrane region" description="Helical" evidence="5">
    <location>
        <begin position="144"/>
        <end position="164"/>
    </location>
</feature>
<dbReference type="GeneID" id="64859256"/>
<accession>A0A8H2VJ22</accession>
<evidence type="ECO:0000256" key="3">
    <source>
        <dbReference type="ARBA" id="ARBA00022989"/>
    </source>
</evidence>
<dbReference type="Pfam" id="PF06687">
    <property type="entry name" value="SUR7"/>
    <property type="match status" value="1"/>
</dbReference>
<dbReference type="AlphaFoldDB" id="A0A8H2VJ22"/>
<keyword evidence="6" id="KW-0732">Signal</keyword>
<dbReference type="Gene3D" id="1.20.140.150">
    <property type="match status" value="1"/>
</dbReference>
<dbReference type="InterPro" id="IPR017974">
    <property type="entry name" value="Claudin_CS"/>
</dbReference>
<dbReference type="OrthoDB" id="4480814at2759"/>
<feature type="signal peptide" evidence="6">
    <location>
        <begin position="1"/>
        <end position="21"/>
    </location>
</feature>
<evidence type="ECO:0000256" key="6">
    <source>
        <dbReference type="SAM" id="SignalP"/>
    </source>
</evidence>
<evidence type="ECO:0000313" key="8">
    <source>
        <dbReference type="Proteomes" id="UP000644660"/>
    </source>
</evidence>
<proteinExistence type="predicted"/>
<dbReference type="GO" id="GO:0051285">
    <property type="term" value="C:cell cortex of cell tip"/>
    <property type="evidence" value="ECO:0007669"/>
    <property type="project" value="TreeGrafter"/>
</dbReference>
<reference evidence="7 8" key="1">
    <citation type="submission" date="2020-05" db="EMBL/GenBank/DDBJ databases">
        <authorList>
            <person name="Casaregola S."/>
            <person name="Devillers H."/>
            <person name="Grondin C."/>
        </authorList>
    </citation>
    <scope>NUCLEOTIDE SEQUENCE [LARGE SCALE GENOMIC DNA]</scope>
    <source>
        <strain evidence="7 8">CLIB 1767</strain>
    </source>
</reference>
<dbReference type="EMBL" id="CAEFZW010000008">
    <property type="protein sequence ID" value="CAB4256184.1"/>
    <property type="molecule type" value="Genomic_DNA"/>
</dbReference>
<sequence length="264" mass="29642">MSNVFTLFCTMFFSFAALILACVACAGSTKNYTPINLIYVAQINLSKMDLTKVIPDISSSLELSSVLPSYFNIGLWSYCIENSAKKVTSCTSPDGIEKFNLKSLLYDNIQDNNVLSLIDSVASLILPDKLEKDMTYYNDMAKCMFITIIIGICLSFVSLVFSFCRSVFHLRLITFFGGFIAFLAFLSLLISVGTSMATYIYIRHILSDNYGDYGISLTLGKSYLGVLWGAVVAAFFNFFCWCFVRATPRVMYVQPPMMEKREML</sequence>
<protein>
    <submittedName>
        <fullName evidence="7">Similar to Saccharomyces cerevisiae YLR414C PUN1 Plasma membrane protein with a role in cell wall integrity</fullName>
    </submittedName>
</protein>
<organism evidence="7 8">
    <name type="scientific">Maudiozyma barnettii</name>
    <dbReference type="NCBI Taxonomy" id="61262"/>
    <lineage>
        <taxon>Eukaryota</taxon>
        <taxon>Fungi</taxon>
        <taxon>Dikarya</taxon>
        <taxon>Ascomycota</taxon>
        <taxon>Saccharomycotina</taxon>
        <taxon>Saccharomycetes</taxon>
        <taxon>Saccharomycetales</taxon>
        <taxon>Saccharomycetaceae</taxon>
        <taxon>Maudiozyma</taxon>
    </lineage>
</organism>
<evidence type="ECO:0000313" key="7">
    <source>
        <dbReference type="EMBL" id="CAB4256184.1"/>
    </source>
</evidence>
<evidence type="ECO:0000256" key="5">
    <source>
        <dbReference type="SAM" id="Phobius"/>
    </source>
</evidence>
<dbReference type="InterPro" id="IPR009571">
    <property type="entry name" value="SUR7/Rim9-like_fungi"/>
</dbReference>
<dbReference type="PROSITE" id="PS01346">
    <property type="entry name" value="CLAUDIN"/>
    <property type="match status" value="1"/>
</dbReference>
<dbReference type="PANTHER" id="PTHR28019:SF2">
    <property type="entry name" value="CELL MEMBRANE PROTEIN YLR413W-RELATED"/>
    <property type="match status" value="1"/>
</dbReference>
<evidence type="ECO:0000256" key="1">
    <source>
        <dbReference type="ARBA" id="ARBA00004141"/>
    </source>
</evidence>
<feature type="transmembrane region" description="Helical" evidence="5">
    <location>
        <begin position="176"/>
        <end position="202"/>
    </location>
</feature>
<name>A0A8H2VJ22_9SACH</name>
<dbReference type="GO" id="GO:0005886">
    <property type="term" value="C:plasma membrane"/>
    <property type="evidence" value="ECO:0007669"/>
    <property type="project" value="InterPro"/>
</dbReference>
<keyword evidence="2 5" id="KW-0812">Transmembrane</keyword>
<comment type="caution">
    <text evidence="7">The sequence shown here is derived from an EMBL/GenBank/DDBJ whole genome shotgun (WGS) entry which is preliminary data.</text>
</comment>
<keyword evidence="3 5" id="KW-1133">Transmembrane helix</keyword>
<keyword evidence="8" id="KW-1185">Reference proteome</keyword>
<evidence type="ECO:0000256" key="4">
    <source>
        <dbReference type="ARBA" id="ARBA00023136"/>
    </source>
</evidence>
<dbReference type="InterPro" id="IPR052413">
    <property type="entry name" value="SUR7_domain"/>
</dbReference>
<dbReference type="GO" id="GO:0031505">
    <property type="term" value="P:fungal-type cell wall organization"/>
    <property type="evidence" value="ECO:0007669"/>
    <property type="project" value="TreeGrafter"/>
</dbReference>
<dbReference type="Proteomes" id="UP000644660">
    <property type="component" value="Unassembled WGS sequence"/>
</dbReference>
<keyword evidence="4 5" id="KW-0472">Membrane</keyword>